<dbReference type="GeneTree" id="ENSGT00940000181666"/>
<dbReference type="GO" id="GO:0008934">
    <property type="term" value="F:inositol monophosphate 1-phosphatase activity"/>
    <property type="evidence" value="ECO:0007669"/>
    <property type="project" value="TreeGrafter"/>
</dbReference>
<evidence type="ECO:0008006" key="7">
    <source>
        <dbReference type="Google" id="ProtNLM"/>
    </source>
</evidence>
<keyword evidence="6" id="KW-1185">Reference proteome</keyword>
<dbReference type="PRINTS" id="PR00377">
    <property type="entry name" value="IMPHPHTASES"/>
</dbReference>
<protein>
    <recommendedName>
        <fullName evidence="7">Inositol-phosphate phosphatase</fullName>
    </recommendedName>
</protein>
<accession>A0A3Q4HHR3</accession>
<keyword evidence="2 4" id="KW-0479">Metal-binding</keyword>
<sequence length="107" mass="11379">MTLRFSEGSGFLGIFRNVTEQSLHTDAVRALGTAAVDMCQVATGGADAYYHIGMHCWDIAASAIIVREAGGVVRDTDGLYLPHDVASPFSCEALSNWSVCPQAQSLT</sequence>
<proteinExistence type="inferred from homology"/>
<dbReference type="PANTHER" id="PTHR20854">
    <property type="entry name" value="INOSITOL MONOPHOSPHATASE"/>
    <property type="match status" value="1"/>
</dbReference>
<evidence type="ECO:0000256" key="3">
    <source>
        <dbReference type="ARBA" id="ARBA00022842"/>
    </source>
</evidence>
<reference evidence="5" key="1">
    <citation type="submission" date="2025-08" db="UniProtKB">
        <authorList>
            <consortium name="Ensembl"/>
        </authorList>
    </citation>
    <scope>IDENTIFICATION</scope>
</reference>
<dbReference type="Gene3D" id="3.40.190.80">
    <property type="match status" value="1"/>
</dbReference>
<keyword evidence="3 4" id="KW-0460">Magnesium</keyword>
<evidence type="ECO:0000256" key="1">
    <source>
        <dbReference type="ARBA" id="ARBA00009759"/>
    </source>
</evidence>
<evidence type="ECO:0000256" key="2">
    <source>
        <dbReference type="ARBA" id="ARBA00022723"/>
    </source>
</evidence>
<dbReference type="GO" id="GO:0007165">
    <property type="term" value="P:signal transduction"/>
    <property type="evidence" value="ECO:0007669"/>
    <property type="project" value="TreeGrafter"/>
</dbReference>
<reference evidence="5" key="2">
    <citation type="submission" date="2025-09" db="UniProtKB">
        <authorList>
            <consortium name="Ensembl"/>
        </authorList>
    </citation>
    <scope>IDENTIFICATION</scope>
</reference>
<dbReference type="GO" id="GO:0046854">
    <property type="term" value="P:phosphatidylinositol phosphate biosynthetic process"/>
    <property type="evidence" value="ECO:0007669"/>
    <property type="project" value="InterPro"/>
</dbReference>
<evidence type="ECO:0000313" key="5">
    <source>
        <dbReference type="Ensembl" id="ENSNBRP00000022915.1"/>
    </source>
</evidence>
<comment type="cofactor">
    <cofactor evidence="4">
        <name>Mg(2+)</name>
        <dbReference type="ChEBI" id="CHEBI:18420"/>
    </cofactor>
</comment>
<organism evidence="5 6">
    <name type="scientific">Neolamprologus brichardi</name>
    <name type="common">Fairy cichlid</name>
    <name type="synonym">Lamprologus brichardi</name>
    <dbReference type="NCBI Taxonomy" id="32507"/>
    <lineage>
        <taxon>Eukaryota</taxon>
        <taxon>Metazoa</taxon>
        <taxon>Chordata</taxon>
        <taxon>Craniata</taxon>
        <taxon>Vertebrata</taxon>
        <taxon>Euteleostomi</taxon>
        <taxon>Actinopterygii</taxon>
        <taxon>Neopterygii</taxon>
        <taxon>Teleostei</taxon>
        <taxon>Neoteleostei</taxon>
        <taxon>Acanthomorphata</taxon>
        <taxon>Ovalentaria</taxon>
        <taxon>Cichlomorphae</taxon>
        <taxon>Cichliformes</taxon>
        <taxon>Cichlidae</taxon>
        <taxon>African cichlids</taxon>
        <taxon>Pseudocrenilabrinae</taxon>
        <taxon>Lamprologini</taxon>
        <taxon>Neolamprologus</taxon>
    </lineage>
</organism>
<dbReference type="Proteomes" id="UP000261580">
    <property type="component" value="Unassembled WGS sequence"/>
</dbReference>
<feature type="binding site" evidence="4">
    <location>
        <position position="58"/>
    </location>
    <ligand>
        <name>Mg(2+)</name>
        <dbReference type="ChEBI" id="CHEBI:18420"/>
        <label>1</label>
        <note>catalytic</note>
    </ligand>
</feature>
<dbReference type="STRING" id="32507.ENSNBRP00000022915"/>
<dbReference type="PROSITE" id="PS00630">
    <property type="entry name" value="IMP_2"/>
    <property type="match status" value="1"/>
</dbReference>
<evidence type="ECO:0000256" key="4">
    <source>
        <dbReference type="PIRSR" id="PIRSR600760-2"/>
    </source>
</evidence>
<name>A0A3Q4HHR3_NEOBR</name>
<dbReference type="GO" id="GO:0006020">
    <property type="term" value="P:inositol metabolic process"/>
    <property type="evidence" value="ECO:0007669"/>
    <property type="project" value="TreeGrafter"/>
</dbReference>
<dbReference type="PANTHER" id="PTHR20854:SF44">
    <property type="entry name" value="INOSITOL-1-MONOPHOSPHATASE"/>
    <property type="match status" value="1"/>
</dbReference>
<dbReference type="SUPFAM" id="SSF56655">
    <property type="entry name" value="Carbohydrate phosphatase"/>
    <property type="match status" value="1"/>
</dbReference>
<evidence type="ECO:0000313" key="6">
    <source>
        <dbReference type="Proteomes" id="UP000261580"/>
    </source>
</evidence>
<dbReference type="Bgee" id="ENSNBRG00000017548">
    <property type="expression patterns" value="Expressed in brain"/>
</dbReference>
<dbReference type="InterPro" id="IPR020550">
    <property type="entry name" value="Inositol_monophosphatase_CS"/>
</dbReference>
<dbReference type="Pfam" id="PF00459">
    <property type="entry name" value="Inositol_P"/>
    <property type="match status" value="1"/>
</dbReference>
<dbReference type="GO" id="GO:0046872">
    <property type="term" value="F:metal ion binding"/>
    <property type="evidence" value="ECO:0007669"/>
    <property type="project" value="UniProtKB-KW"/>
</dbReference>
<dbReference type="Ensembl" id="ENSNBRT00000023512.1">
    <property type="protein sequence ID" value="ENSNBRP00000022915.1"/>
    <property type="gene ID" value="ENSNBRG00000017548.1"/>
</dbReference>
<dbReference type="InterPro" id="IPR000760">
    <property type="entry name" value="Inositol_monophosphatase-like"/>
</dbReference>
<dbReference type="AlphaFoldDB" id="A0A3Q4HHR3"/>
<comment type="similarity">
    <text evidence="1">Belongs to the inositol monophosphatase superfamily.</text>
</comment>